<keyword evidence="3" id="KW-1185">Reference proteome</keyword>
<evidence type="ECO:0000313" key="2">
    <source>
        <dbReference type="EMBL" id="RVU44365.1"/>
    </source>
</evidence>
<gene>
    <name evidence="2" type="ORF">EOE66_16940</name>
</gene>
<sequence length="269" mass="28931">MKTMLRRTAALLGALLLAASAQAQISDSQAEALMRLSGQWAQLESLSEQMRSGLLEGLGKDTNPPSEALQAKVKAAAAQAFTVERARQLAQRSVAENTRTEHLAALMRWYESPVARRITQAEVEDTARADNDMKARTQRGMALVQAASPKRQQLLVRLVEVTRAPRAGADIIISLGVQLPLALARLVPPPQPIEEAQLRATLEDQRAQLTQAFEIITLAGFAIAYQGLPDDALEAYAKFMATSAGEHFNDVGVAALEAAMLGSVAALKP</sequence>
<dbReference type="EMBL" id="SACR01000005">
    <property type="protein sequence ID" value="RVU44365.1"/>
    <property type="molecule type" value="Genomic_DNA"/>
</dbReference>
<accession>A0A437RC78</accession>
<dbReference type="RefSeq" id="WP_128229912.1">
    <property type="nucleotide sequence ID" value="NZ_SACR01000005.1"/>
</dbReference>
<protein>
    <recommendedName>
        <fullName evidence="4">DUF2059 domain-containing protein</fullName>
    </recommendedName>
</protein>
<proteinExistence type="predicted"/>
<dbReference type="OrthoDB" id="9180894at2"/>
<organism evidence="2 3">
    <name type="scientific">Rubrivivax rivuli</name>
    <dbReference type="NCBI Taxonomy" id="1862385"/>
    <lineage>
        <taxon>Bacteria</taxon>
        <taxon>Pseudomonadati</taxon>
        <taxon>Pseudomonadota</taxon>
        <taxon>Betaproteobacteria</taxon>
        <taxon>Burkholderiales</taxon>
        <taxon>Sphaerotilaceae</taxon>
        <taxon>Rubrivivax</taxon>
    </lineage>
</organism>
<comment type="caution">
    <text evidence="2">The sequence shown here is derived from an EMBL/GenBank/DDBJ whole genome shotgun (WGS) entry which is preliminary data.</text>
</comment>
<dbReference type="AlphaFoldDB" id="A0A437RC78"/>
<dbReference type="Proteomes" id="UP000285575">
    <property type="component" value="Unassembled WGS sequence"/>
</dbReference>
<evidence type="ECO:0000256" key="1">
    <source>
        <dbReference type="SAM" id="SignalP"/>
    </source>
</evidence>
<evidence type="ECO:0000313" key="3">
    <source>
        <dbReference type="Proteomes" id="UP000285575"/>
    </source>
</evidence>
<name>A0A437RC78_9BURK</name>
<feature type="signal peptide" evidence="1">
    <location>
        <begin position="1"/>
        <end position="23"/>
    </location>
</feature>
<feature type="chain" id="PRO_5019482679" description="DUF2059 domain-containing protein" evidence="1">
    <location>
        <begin position="24"/>
        <end position="269"/>
    </location>
</feature>
<keyword evidence="1" id="KW-0732">Signal</keyword>
<reference evidence="2 3" key="1">
    <citation type="submission" date="2019-01" db="EMBL/GenBank/DDBJ databases">
        <authorList>
            <person name="Chen W.-M."/>
        </authorList>
    </citation>
    <scope>NUCLEOTIDE SEQUENCE [LARGE SCALE GENOMIC DNA]</scope>
    <source>
        <strain evidence="2 3">KYPY4</strain>
    </source>
</reference>
<evidence type="ECO:0008006" key="4">
    <source>
        <dbReference type="Google" id="ProtNLM"/>
    </source>
</evidence>